<evidence type="ECO:0000313" key="1">
    <source>
        <dbReference type="EMBL" id="MFB9626841.1"/>
    </source>
</evidence>
<reference evidence="1 2" key="1">
    <citation type="submission" date="2024-09" db="EMBL/GenBank/DDBJ databases">
        <authorList>
            <person name="Sun Q."/>
            <person name="Mori K."/>
        </authorList>
    </citation>
    <scope>NUCLEOTIDE SEQUENCE [LARGE SCALE GENOMIC DNA]</scope>
    <source>
        <strain evidence="1 2">JCM 3143</strain>
    </source>
</reference>
<evidence type="ECO:0000313" key="2">
    <source>
        <dbReference type="Proteomes" id="UP001589532"/>
    </source>
</evidence>
<name>A0ABV5S598_9ACTN</name>
<proteinExistence type="predicted"/>
<organism evidence="1 2">
    <name type="scientific">Nonomuraea helvata</name>
    <dbReference type="NCBI Taxonomy" id="37484"/>
    <lineage>
        <taxon>Bacteria</taxon>
        <taxon>Bacillati</taxon>
        <taxon>Actinomycetota</taxon>
        <taxon>Actinomycetes</taxon>
        <taxon>Streptosporangiales</taxon>
        <taxon>Streptosporangiaceae</taxon>
        <taxon>Nonomuraea</taxon>
    </lineage>
</organism>
<dbReference type="EMBL" id="JBHMBW010000026">
    <property type="protein sequence ID" value="MFB9626841.1"/>
    <property type="molecule type" value="Genomic_DNA"/>
</dbReference>
<keyword evidence="2" id="KW-1185">Reference proteome</keyword>
<sequence>MTDRKTPRAVRMAQPLARDVAEEIAKLYGVCIRPVALRRLDMTTGKSEAGSIVVVGGCCGFDGSDVSMGTPGAGV</sequence>
<comment type="caution">
    <text evidence="1">The sequence shown here is derived from an EMBL/GenBank/DDBJ whole genome shotgun (WGS) entry which is preliminary data.</text>
</comment>
<protein>
    <submittedName>
        <fullName evidence="1">Uncharacterized protein</fullName>
    </submittedName>
</protein>
<accession>A0ABV5S598</accession>
<gene>
    <name evidence="1" type="ORF">ACFFSA_27465</name>
</gene>
<dbReference type="Proteomes" id="UP001589532">
    <property type="component" value="Unassembled WGS sequence"/>
</dbReference>